<name>A0A543Q586_ACITH</name>
<evidence type="ECO:0000313" key="1">
    <source>
        <dbReference type="EMBL" id="TQN51487.1"/>
    </source>
</evidence>
<reference evidence="1 2" key="1">
    <citation type="submission" date="2019-03" db="EMBL/GenBank/DDBJ databases">
        <title>New insights into Acidothiobacillus thiooxidans sulfur metabolism through coupled gene expression, solution geochemistry, microscopy and spectroscopy analyses.</title>
        <authorList>
            <person name="Camacho D."/>
            <person name="Frazao R."/>
            <person name="Fouillen A."/>
            <person name="Nanci A."/>
            <person name="Lang B.F."/>
            <person name="Apte S.C."/>
            <person name="Baron C."/>
            <person name="Warren L.A."/>
        </authorList>
    </citation>
    <scope>NUCLEOTIDE SEQUENCE [LARGE SCALE GENOMIC DNA]</scope>
    <source>
        <strain evidence="1 2">ATCC 19377</strain>
    </source>
</reference>
<dbReference type="Proteomes" id="UP000315403">
    <property type="component" value="Unassembled WGS sequence"/>
</dbReference>
<accession>A0A543Q586</accession>
<dbReference type="RefSeq" id="WP_142087480.1">
    <property type="nucleotide sequence ID" value="NZ_SZUV01000001.1"/>
</dbReference>
<comment type="caution">
    <text evidence="1">The sequence shown here is derived from an EMBL/GenBank/DDBJ whole genome shotgun (WGS) entry which is preliminary data.</text>
</comment>
<gene>
    <name evidence="1" type="ORF">DLNHIDIE_01360</name>
</gene>
<sequence>MILINNIQRFTCVLKQIANGRREVYLTPLNNEKSMGFTKISNNMKNPSIIKEYECERSFINYEFYSLKVLKNINRFEDVGLNLYDMIMHGISSFFENITVHFLRMLQIGLNSTILAVKPIRQLDCSFKRPFWASIIEIIII</sequence>
<proteinExistence type="predicted"/>
<dbReference type="EMBL" id="SZUV01000001">
    <property type="protein sequence ID" value="TQN51487.1"/>
    <property type="molecule type" value="Genomic_DNA"/>
</dbReference>
<evidence type="ECO:0000313" key="2">
    <source>
        <dbReference type="Proteomes" id="UP000315403"/>
    </source>
</evidence>
<dbReference type="AlphaFoldDB" id="A0A543Q586"/>
<protein>
    <submittedName>
        <fullName evidence="1">Uncharacterized protein</fullName>
    </submittedName>
</protein>
<organism evidence="1 2">
    <name type="scientific">Acidithiobacillus thiooxidans ATCC 19377</name>
    <dbReference type="NCBI Taxonomy" id="637390"/>
    <lineage>
        <taxon>Bacteria</taxon>
        <taxon>Pseudomonadati</taxon>
        <taxon>Pseudomonadota</taxon>
        <taxon>Acidithiobacillia</taxon>
        <taxon>Acidithiobacillales</taxon>
        <taxon>Acidithiobacillaceae</taxon>
        <taxon>Acidithiobacillus</taxon>
    </lineage>
</organism>